<reference evidence="2" key="1">
    <citation type="submission" date="2019-06" db="EMBL/GenBank/DDBJ databases">
        <title>Genomics analysis of Aphanomyces spp. identifies a new class of oomycete effector associated with host adaptation.</title>
        <authorList>
            <person name="Gaulin E."/>
        </authorList>
    </citation>
    <scope>NUCLEOTIDE SEQUENCE</scope>
    <source>
        <strain evidence="2">CBS 578.67</strain>
    </source>
</reference>
<comment type="caution">
    <text evidence="2">The sequence shown here is derived from an EMBL/GenBank/DDBJ whole genome shotgun (WGS) entry which is preliminary data.</text>
</comment>
<evidence type="ECO:0000313" key="2">
    <source>
        <dbReference type="EMBL" id="KAF0708481.1"/>
    </source>
</evidence>
<dbReference type="OrthoDB" id="2015864at2759"/>
<name>A0A6A4ZCC1_9STRA</name>
<organism evidence="2">
    <name type="scientific">Aphanomyces stellatus</name>
    <dbReference type="NCBI Taxonomy" id="120398"/>
    <lineage>
        <taxon>Eukaryota</taxon>
        <taxon>Sar</taxon>
        <taxon>Stramenopiles</taxon>
        <taxon>Oomycota</taxon>
        <taxon>Saprolegniomycetes</taxon>
        <taxon>Saprolegniales</taxon>
        <taxon>Verrucalvaceae</taxon>
        <taxon>Aphanomyces</taxon>
    </lineage>
</organism>
<feature type="chain" id="PRO_5025642052" evidence="1">
    <location>
        <begin position="19"/>
        <end position="75"/>
    </location>
</feature>
<proteinExistence type="predicted"/>
<dbReference type="EMBL" id="VJMH01002523">
    <property type="protein sequence ID" value="KAF0708481.1"/>
    <property type="molecule type" value="Genomic_DNA"/>
</dbReference>
<gene>
    <name evidence="2" type="ORF">As57867_006323</name>
</gene>
<accession>A0A6A4ZCC1</accession>
<protein>
    <submittedName>
        <fullName evidence="2">Uncharacterized protein</fullName>
    </submittedName>
</protein>
<keyword evidence="1" id="KW-0732">Signal</keyword>
<dbReference type="AlphaFoldDB" id="A0A6A4ZCC1"/>
<evidence type="ECO:0000256" key="1">
    <source>
        <dbReference type="SAM" id="SignalP"/>
    </source>
</evidence>
<sequence length="75" mass="7992">MVQFRFLVLAAAAAAASAKFDIHVRRQLEQFDRASVVVEFVGGNDAAIAAAEATFEQDQLLAEQPGAKASVLRTS</sequence>
<feature type="signal peptide" evidence="1">
    <location>
        <begin position="1"/>
        <end position="18"/>
    </location>
</feature>
<feature type="non-terminal residue" evidence="2">
    <location>
        <position position="75"/>
    </location>
</feature>